<dbReference type="Pfam" id="PF14559">
    <property type="entry name" value="TPR_19"/>
    <property type="match status" value="1"/>
</dbReference>
<dbReference type="SUPFAM" id="SSF46894">
    <property type="entry name" value="C-terminal effector domain of the bipartite response regulators"/>
    <property type="match status" value="1"/>
</dbReference>
<dbReference type="PROSITE" id="PS51755">
    <property type="entry name" value="OMPR_PHOB"/>
    <property type="match status" value="1"/>
</dbReference>
<evidence type="ECO:0000256" key="3">
    <source>
        <dbReference type="PROSITE-ProRule" id="PRU01091"/>
    </source>
</evidence>
<dbReference type="EMBL" id="SRXW01000001">
    <property type="protein sequence ID" value="TGY90360.1"/>
    <property type="molecule type" value="Genomic_DNA"/>
</dbReference>
<dbReference type="Gene3D" id="1.10.10.10">
    <property type="entry name" value="Winged helix-like DNA-binding domain superfamily/Winged helix DNA-binding domain"/>
    <property type="match status" value="1"/>
</dbReference>
<evidence type="ECO:0000259" key="4">
    <source>
        <dbReference type="PROSITE" id="PS51755"/>
    </source>
</evidence>
<evidence type="ECO:0000256" key="1">
    <source>
        <dbReference type="ARBA" id="ARBA00023125"/>
    </source>
</evidence>
<keyword evidence="2" id="KW-0802">TPR repeat</keyword>
<gene>
    <name evidence="5" type="ORF">E5163_04355</name>
</gene>
<dbReference type="OrthoDB" id="54411at2"/>
<evidence type="ECO:0000313" key="6">
    <source>
        <dbReference type="Proteomes" id="UP000308054"/>
    </source>
</evidence>
<keyword evidence="6" id="KW-1185">Reference proteome</keyword>
<dbReference type="InterPro" id="IPR019734">
    <property type="entry name" value="TPR_rpt"/>
</dbReference>
<dbReference type="InterPro" id="IPR016032">
    <property type="entry name" value="Sig_transdc_resp-reg_C-effctor"/>
</dbReference>
<dbReference type="RefSeq" id="WP_135994858.1">
    <property type="nucleotide sequence ID" value="NZ_CP071057.1"/>
</dbReference>
<reference evidence="5 6" key="1">
    <citation type="journal article" date="2017" name="Int. J. Syst. Evol. Microbiol.">
        <title>Marinicauda algicola sp. nov., isolated from a marine red alga Rhodosorus marinus.</title>
        <authorList>
            <person name="Jeong S.E."/>
            <person name="Jeon S.H."/>
            <person name="Chun B.H."/>
            <person name="Kim D.W."/>
            <person name="Jeon C.O."/>
        </authorList>
    </citation>
    <scope>NUCLEOTIDE SEQUENCE [LARGE SCALE GENOMIC DNA]</scope>
    <source>
        <strain evidence="5 6">JCM 31718</strain>
    </source>
</reference>
<dbReference type="GO" id="GO:0000160">
    <property type="term" value="P:phosphorelay signal transduction system"/>
    <property type="evidence" value="ECO:0007669"/>
    <property type="project" value="InterPro"/>
</dbReference>
<dbReference type="Pfam" id="PF00486">
    <property type="entry name" value="Trans_reg_C"/>
    <property type="match status" value="1"/>
</dbReference>
<dbReference type="SMART" id="SM00028">
    <property type="entry name" value="TPR"/>
    <property type="match status" value="2"/>
</dbReference>
<dbReference type="Proteomes" id="UP000308054">
    <property type="component" value="Unassembled WGS sequence"/>
</dbReference>
<dbReference type="InterPro" id="IPR011990">
    <property type="entry name" value="TPR-like_helical_dom_sf"/>
</dbReference>
<feature type="repeat" description="TPR" evidence="2">
    <location>
        <begin position="217"/>
        <end position="250"/>
    </location>
</feature>
<accession>A0A4S2H3Z1</accession>
<evidence type="ECO:0000313" key="5">
    <source>
        <dbReference type="EMBL" id="TGY90360.1"/>
    </source>
</evidence>
<dbReference type="GO" id="GO:0003677">
    <property type="term" value="F:DNA binding"/>
    <property type="evidence" value="ECO:0007669"/>
    <property type="project" value="UniProtKB-UniRule"/>
</dbReference>
<keyword evidence="1 3" id="KW-0238">DNA-binding</keyword>
<proteinExistence type="predicted"/>
<dbReference type="GO" id="GO:0006355">
    <property type="term" value="P:regulation of DNA-templated transcription"/>
    <property type="evidence" value="ECO:0007669"/>
    <property type="project" value="InterPro"/>
</dbReference>
<dbReference type="SMART" id="SM00862">
    <property type="entry name" value="Trans_reg_C"/>
    <property type="match status" value="1"/>
</dbReference>
<dbReference type="CDD" id="cd00383">
    <property type="entry name" value="trans_reg_C"/>
    <property type="match status" value="1"/>
</dbReference>
<dbReference type="Gene3D" id="1.25.40.10">
    <property type="entry name" value="Tetratricopeptide repeat domain"/>
    <property type="match status" value="2"/>
</dbReference>
<dbReference type="SUPFAM" id="SSF48452">
    <property type="entry name" value="TPR-like"/>
    <property type="match status" value="1"/>
</dbReference>
<dbReference type="Pfam" id="PF13181">
    <property type="entry name" value="TPR_8"/>
    <property type="match status" value="1"/>
</dbReference>
<comment type="caution">
    <text evidence="5">The sequence shown here is derived from an EMBL/GenBank/DDBJ whole genome shotgun (WGS) entry which is preliminary data.</text>
</comment>
<name>A0A4S2H3Z1_9PROT</name>
<dbReference type="AlphaFoldDB" id="A0A4S2H3Z1"/>
<dbReference type="PROSITE" id="PS50005">
    <property type="entry name" value="TPR"/>
    <property type="match status" value="1"/>
</dbReference>
<feature type="domain" description="OmpR/PhoB-type" evidence="4">
    <location>
        <begin position="1"/>
        <end position="90"/>
    </location>
</feature>
<protein>
    <recommendedName>
        <fullName evidence="4">OmpR/PhoB-type domain-containing protein</fullName>
    </recommendedName>
</protein>
<evidence type="ECO:0000256" key="2">
    <source>
        <dbReference type="PROSITE-ProRule" id="PRU00339"/>
    </source>
</evidence>
<sequence length="503" mass="53457">MFDRAHARLERAGERIALPDLSARVLGVLIDRAPEPVSAAELARAAWHLEHVSEDTIAQRIALLRKALGDDPRDPAFIRTVRGRGYALMATPRPARRASPALAASLAGLVLLGGASAGALLVRPAPEPASGPVAPSEVDTLLAHARAQLGLHQREETDRAIALLRDALIRAPSDARVQTALSFALSTRVTKFGGGPDEVAEAEALARAVIERHAHDGAAWHALGYALDAQGRIGEAIAAYRQARADAPDDYAAASSAAYLLKIRGRLHEALALEAETLGATTVSLYRDLQIADALDLAGDTGRSDRFAERALLINPDHPVVLAGLATIALRRGDRAEAERLLDRAQPRERATGELARIEGRLRLLRGDEAGAREGFERAGEDGMLDALALAYRLGEEVRPVEAVIVELAVPGTTWPEYHVRLAEVAAAGGAADLALSRLHTAVDLGWRDAASLTGSPFLASLQETGALEPVLSRIRREAGAQAGLVERDEALLSRLDAALERA</sequence>
<dbReference type="InterPro" id="IPR036388">
    <property type="entry name" value="WH-like_DNA-bd_sf"/>
</dbReference>
<feature type="DNA-binding region" description="OmpR/PhoB-type" evidence="3">
    <location>
        <begin position="1"/>
        <end position="90"/>
    </location>
</feature>
<dbReference type="InterPro" id="IPR001867">
    <property type="entry name" value="OmpR/PhoB-type_DNA-bd"/>
</dbReference>
<organism evidence="5 6">
    <name type="scientific">Marinicauda algicola</name>
    <dbReference type="NCBI Taxonomy" id="2029849"/>
    <lineage>
        <taxon>Bacteria</taxon>
        <taxon>Pseudomonadati</taxon>
        <taxon>Pseudomonadota</taxon>
        <taxon>Alphaproteobacteria</taxon>
        <taxon>Maricaulales</taxon>
        <taxon>Maricaulaceae</taxon>
        <taxon>Marinicauda</taxon>
    </lineage>
</organism>